<dbReference type="Proteomes" id="UP001139447">
    <property type="component" value="Unassembled WGS sequence"/>
</dbReference>
<dbReference type="AlphaFoldDB" id="A0A9X2AN93"/>
<dbReference type="RefSeq" id="WP_243307230.1">
    <property type="nucleotide sequence ID" value="NZ_JALGBI010000001.1"/>
</dbReference>
<evidence type="ECO:0000313" key="2">
    <source>
        <dbReference type="Proteomes" id="UP001139447"/>
    </source>
</evidence>
<protein>
    <submittedName>
        <fullName evidence="1">Uncharacterized protein</fullName>
    </submittedName>
</protein>
<reference evidence="1" key="1">
    <citation type="submission" date="2022-03" db="EMBL/GenBank/DDBJ databases">
        <authorList>
            <person name="Woo C.Y."/>
        </authorList>
    </citation>
    <scope>NUCLEOTIDE SEQUENCE</scope>
    <source>
        <strain evidence="1">CYS-02</strain>
    </source>
</reference>
<dbReference type="EMBL" id="JALGBI010000001">
    <property type="protein sequence ID" value="MCJ0764568.1"/>
    <property type="molecule type" value="Genomic_DNA"/>
</dbReference>
<proteinExistence type="predicted"/>
<accession>A0A9X2AN93</accession>
<sequence>MTSQSNLMIPTERPVAAGRLARQLHAADRGRLEIEIPAGAQVDPIVPGASVDAGKLRFARLEDRNTAAAADVLAELGDPPFDEQAVWDAAYDLWRREIGSADMASGRFLAAVYPWASVLRLATTRITRPTDVFAALHLVQASLPYLETVELSDVIALCDAERPHTANDLAGGAFYHALSRWFVRRPVAARDMVEMLLTQPLKTRGDLLGAAWMAWFASDQQASVSRLLEVDKRSELTELHEVTCWIAGRMLAEPSLVPELAPDLEAPILLRITGEDVVPRRAGIRAASSILHLRRTFDAALRARLAAGDQDAVGSVAQALSHNDGDLLQAGIYFEWLPLCVGLDDGFNRALDGLDYSLSQLLRPESAHVEPALKFLEAWVRAHLGSTAGKREFAERFDACTQALRSHPPLLSRVFTRWMLADGQATASAAAGMIADMRTDGDMAIGFDRGVLDSATEADLLYLVKRMLGFLLEPKQMLSLALSLLDLRNAKGRVLPFLRWMLHEEIGYDYPGTTRDALNKRAAQEMDADVRELLGSIAAQLEADMSALEALPRLRELQVPMALRRDLAKARAKAMQSSIREAQKQSVFARLVTQVHIKAGETSFQHHGESWTEPMHFASHSVSFEMPRREVLDPVGNAYRRLQLRTTKRDLT</sequence>
<organism evidence="1 2">
    <name type="scientific">Variovorax terrae</name>
    <dbReference type="NCBI Taxonomy" id="2923278"/>
    <lineage>
        <taxon>Bacteria</taxon>
        <taxon>Pseudomonadati</taxon>
        <taxon>Pseudomonadota</taxon>
        <taxon>Betaproteobacteria</taxon>
        <taxon>Burkholderiales</taxon>
        <taxon>Comamonadaceae</taxon>
        <taxon>Variovorax</taxon>
    </lineage>
</organism>
<keyword evidence="2" id="KW-1185">Reference proteome</keyword>
<name>A0A9X2AN93_9BURK</name>
<gene>
    <name evidence="1" type="ORF">MMF98_15220</name>
</gene>
<comment type="caution">
    <text evidence="1">The sequence shown here is derived from an EMBL/GenBank/DDBJ whole genome shotgun (WGS) entry which is preliminary data.</text>
</comment>
<evidence type="ECO:0000313" key="1">
    <source>
        <dbReference type="EMBL" id="MCJ0764568.1"/>
    </source>
</evidence>